<dbReference type="GO" id="GO:0003677">
    <property type="term" value="F:DNA binding"/>
    <property type="evidence" value="ECO:0007669"/>
    <property type="project" value="InterPro"/>
</dbReference>
<dbReference type="GO" id="GO:0000287">
    <property type="term" value="F:magnesium ion binding"/>
    <property type="evidence" value="ECO:0007669"/>
    <property type="project" value="InterPro"/>
</dbReference>
<organism evidence="1 2">
    <name type="scientific">Xanthomonas translucens pv. translucens DSM 18974</name>
    <dbReference type="NCBI Taxonomy" id="1261556"/>
    <lineage>
        <taxon>Bacteria</taxon>
        <taxon>Pseudomonadati</taxon>
        <taxon>Pseudomonadota</taxon>
        <taxon>Gammaproteobacteria</taxon>
        <taxon>Lysobacterales</taxon>
        <taxon>Lysobacteraceae</taxon>
        <taxon>Xanthomonas</taxon>
        <taxon>Xanthomonas translucens group</taxon>
    </lineage>
</organism>
<keyword evidence="1" id="KW-0378">Hydrolase</keyword>
<dbReference type="AlphaFoldDB" id="A0A1C3TT46"/>
<dbReference type="EC" id="3.1.21.4" evidence="1"/>
<proteinExistence type="predicted"/>
<evidence type="ECO:0000313" key="1">
    <source>
        <dbReference type="EMBL" id="SCB06403.1"/>
    </source>
</evidence>
<dbReference type="RefSeq" id="WP_003476303.1">
    <property type="nucleotide sequence ID" value="NZ_LT604072.1"/>
</dbReference>
<dbReference type="PATRIC" id="fig|1261556.5.peg.3881"/>
<dbReference type="GO" id="GO:0009307">
    <property type="term" value="P:DNA restriction-modification system"/>
    <property type="evidence" value="ECO:0007669"/>
    <property type="project" value="InterPro"/>
</dbReference>
<gene>
    <name evidence="1" type="primary">xcyIR</name>
    <name evidence="1" type="ORF">BN444_01306</name>
</gene>
<dbReference type="InterPro" id="IPR019071">
    <property type="entry name" value="Restrct_endonuc_II_XcyI"/>
</dbReference>
<dbReference type="EMBL" id="LT604072">
    <property type="protein sequence ID" value="SCB06403.1"/>
    <property type="molecule type" value="Genomic_DNA"/>
</dbReference>
<accession>A0A1C3TT46</accession>
<dbReference type="Pfam" id="PF09571">
    <property type="entry name" value="RE_XcyI"/>
    <property type="match status" value="1"/>
</dbReference>
<protein>
    <submittedName>
        <fullName evidence="1">Type-2 restriction enzyme XcyI</fullName>
        <ecNumber evidence="1">3.1.21.4</ecNumber>
    </submittedName>
</protein>
<dbReference type="GO" id="GO:0009036">
    <property type="term" value="F:type II site-specific deoxyribonuclease activity"/>
    <property type="evidence" value="ECO:0007669"/>
    <property type="project" value="UniProtKB-EC"/>
</dbReference>
<dbReference type="Proteomes" id="UP000093071">
    <property type="component" value="Chromosome I"/>
</dbReference>
<name>A0A1C3TT46_XANCT</name>
<sequence>MSAPGDRGALCKGSDTEAEELKFVLPTPELQIQFAASLMDARKFILQGALREAVKNLNISDVDVQLSKHVPAQSLTDLAAQGVRGELVFAVPAILKQNPRLIGYYRLLYGFSQKEFYTAATGFSRFKTMEERGALSSSNEKLLSEACSALCVAGASLLAGVGTSNVGLALLDDLTLLTLGPQLRGGANVRRGVSGIRLVFDAIHEIVRGAVIRVDKSSIELRNAAGKKVLIEFAADPDIIIRMEMRPGKYRQLIAIEVKAGLDFSNIHNRIGEAEKSHQKARANGYVECWTVVNVDKINLVTAQKESPSTSRFYKISDLIAAHGNDYNDFHDRIASLTGI</sequence>
<dbReference type="REBASE" id="157929">
    <property type="entry name" value="Xtr18974ORF1307P"/>
</dbReference>
<reference evidence="2" key="1">
    <citation type="submission" date="2016-07" db="EMBL/GenBank/DDBJ databases">
        <authorList>
            <person name="Jaenicke Sebastian"/>
        </authorList>
    </citation>
    <scope>NUCLEOTIDE SEQUENCE [LARGE SCALE GENOMIC DNA]</scope>
</reference>
<evidence type="ECO:0000313" key="2">
    <source>
        <dbReference type="Proteomes" id="UP000093071"/>
    </source>
</evidence>